<dbReference type="InterPro" id="IPR000601">
    <property type="entry name" value="PKD_dom"/>
</dbReference>
<feature type="chain" id="PRO_5026807796" evidence="1">
    <location>
        <begin position="22"/>
        <end position="510"/>
    </location>
</feature>
<dbReference type="InterPro" id="IPR015943">
    <property type="entry name" value="WD40/YVTN_repeat-like_dom_sf"/>
</dbReference>
<dbReference type="SMART" id="SM00089">
    <property type="entry name" value="PKD"/>
    <property type="match status" value="1"/>
</dbReference>
<evidence type="ECO:0000256" key="1">
    <source>
        <dbReference type="SAM" id="SignalP"/>
    </source>
</evidence>
<keyword evidence="1" id="KW-0732">Signal</keyword>
<dbReference type="GO" id="GO:0005975">
    <property type="term" value="P:carbohydrate metabolic process"/>
    <property type="evidence" value="ECO:0007669"/>
    <property type="project" value="UniProtKB-ARBA"/>
</dbReference>
<reference evidence="3" key="1">
    <citation type="submission" date="2020-02" db="EMBL/GenBank/DDBJ databases">
        <authorList>
            <person name="Meier V. D."/>
        </authorList>
    </citation>
    <scope>NUCLEOTIDE SEQUENCE</scope>
    <source>
        <strain evidence="3">AVDCRST_MAG45</strain>
    </source>
</reference>
<dbReference type="PROSITE" id="PS50093">
    <property type="entry name" value="PKD"/>
    <property type="match status" value="1"/>
</dbReference>
<accession>A0A6J4SLN5</accession>
<dbReference type="CDD" id="cd15482">
    <property type="entry name" value="Sialidase_non-viral"/>
    <property type="match status" value="1"/>
</dbReference>
<dbReference type="EMBL" id="CADCVU010000117">
    <property type="protein sequence ID" value="CAA9502523.1"/>
    <property type="molecule type" value="Genomic_DNA"/>
</dbReference>
<organism evidence="3">
    <name type="scientific">uncultured Solirubrobacterales bacterium</name>
    <dbReference type="NCBI Taxonomy" id="768556"/>
    <lineage>
        <taxon>Bacteria</taxon>
        <taxon>Bacillati</taxon>
        <taxon>Actinomycetota</taxon>
        <taxon>Thermoleophilia</taxon>
        <taxon>Solirubrobacterales</taxon>
        <taxon>environmental samples</taxon>
    </lineage>
</organism>
<dbReference type="SUPFAM" id="SSF50939">
    <property type="entry name" value="Sialidases"/>
    <property type="match status" value="1"/>
</dbReference>
<dbReference type="Pfam" id="PF18911">
    <property type="entry name" value="PKD_4"/>
    <property type="match status" value="1"/>
</dbReference>
<feature type="domain" description="PKD" evidence="2">
    <location>
        <begin position="427"/>
        <end position="510"/>
    </location>
</feature>
<dbReference type="InterPro" id="IPR013783">
    <property type="entry name" value="Ig-like_fold"/>
</dbReference>
<protein>
    <submittedName>
        <fullName evidence="3">CBM44</fullName>
    </submittedName>
</protein>
<dbReference type="InterPro" id="IPR022409">
    <property type="entry name" value="PKD/Chitinase_dom"/>
</dbReference>
<dbReference type="Pfam" id="PF15892">
    <property type="entry name" value="BNR_4"/>
    <property type="match status" value="1"/>
</dbReference>
<dbReference type="InterPro" id="IPR036278">
    <property type="entry name" value="Sialidase_sf"/>
</dbReference>
<dbReference type="Gene3D" id="2.130.10.10">
    <property type="entry name" value="YVTN repeat-like/Quinoprotein amine dehydrogenase"/>
    <property type="match status" value="1"/>
</dbReference>
<sequence>MKRLLLLTGLCLLLATGGDLAAPAAAEPPKLRSLGGGAWCWFGDPRGVHHRGASNRTYLGWIDREGDVKVASYDHATRWRTTAVVRWGLEIDDHDNPSLHVLPGGKVMVFYSRHGGKRMYYRVSRRPEDVTAWGPERTIPTNNPGGRGYTYPNPVTLSAERNPLWLFWRGGNYQPTFSTSGDRGETWSKARTLIEHAGQRPYVKYASNGRDKVHFAFTQSHPERLNTNIYYARYARGALRRADGTRVRSLAKLPLAPREADKVYDTRRRSWVHDIALDAKGRPIIVFASFASRTEHYYHYARWTGTRWVQHEMVAAGGSFADHGEEPYYSGGITLDHENPSVVHLSREVAGAHEIETWRTPDGGATWTQQAVTSESGVENVRPVAPRGLSSFDDDMSLVWMRGDYEHWLSYRTNITTRLLNGGNIPPTAEASLSRRSGTAPLRVNFDGRRSRDADGSIARWGWSFGDGYRGSGPTPSHSYRSPGRYFVKLTVTDEDGDRDAFVTEVVATG</sequence>
<dbReference type="SUPFAM" id="SSF49299">
    <property type="entry name" value="PKD domain"/>
    <property type="match status" value="1"/>
</dbReference>
<dbReference type="InterPro" id="IPR035986">
    <property type="entry name" value="PKD_dom_sf"/>
</dbReference>
<evidence type="ECO:0000313" key="3">
    <source>
        <dbReference type="EMBL" id="CAA9502523.1"/>
    </source>
</evidence>
<dbReference type="AlphaFoldDB" id="A0A6J4SLN5"/>
<dbReference type="CDD" id="cd00146">
    <property type="entry name" value="PKD"/>
    <property type="match status" value="1"/>
</dbReference>
<name>A0A6J4SLN5_9ACTN</name>
<dbReference type="Gene3D" id="2.60.40.10">
    <property type="entry name" value="Immunoglobulins"/>
    <property type="match status" value="1"/>
</dbReference>
<gene>
    <name evidence="3" type="ORF">AVDCRST_MAG45-1403</name>
</gene>
<feature type="signal peptide" evidence="1">
    <location>
        <begin position="1"/>
        <end position="21"/>
    </location>
</feature>
<evidence type="ECO:0000259" key="2">
    <source>
        <dbReference type="PROSITE" id="PS50093"/>
    </source>
</evidence>
<proteinExistence type="predicted"/>